<dbReference type="PROSITE" id="PS50157">
    <property type="entry name" value="ZINC_FINGER_C2H2_2"/>
    <property type="match status" value="5"/>
</dbReference>
<feature type="region of interest" description="Disordered" evidence="12">
    <location>
        <begin position="540"/>
        <end position="625"/>
    </location>
</feature>
<dbReference type="PANTHER" id="PTHR45718:SF4">
    <property type="entry name" value="TRANSCRIPTIONAL ACTIVATOR CUBITUS INTERRUPTUS"/>
    <property type="match status" value="1"/>
</dbReference>
<dbReference type="GO" id="GO:0008270">
    <property type="term" value="F:zinc ion binding"/>
    <property type="evidence" value="ECO:0007669"/>
    <property type="project" value="UniProtKB-KW"/>
</dbReference>
<feature type="region of interest" description="Disordered" evidence="12">
    <location>
        <begin position="779"/>
        <end position="805"/>
    </location>
</feature>
<dbReference type="InterPro" id="IPR036236">
    <property type="entry name" value="Znf_C2H2_sf"/>
</dbReference>
<evidence type="ECO:0000256" key="11">
    <source>
        <dbReference type="PROSITE-ProRule" id="PRU00042"/>
    </source>
</evidence>
<dbReference type="EMBL" id="JAVRJZ010000021">
    <property type="protein sequence ID" value="KAK2705172.1"/>
    <property type="molecule type" value="Genomic_DNA"/>
</dbReference>
<feature type="compositionally biased region" description="Polar residues" evidence="12">
    <location>
        <begin position="1272"/>
        <end position="1286"/>
    </location>
</feature>
<evidence type="ECO:0000313" key="15">
    <source>
        <dbReference type="Proteomes" id="UP001187531"/>
    </source>
</evidence>
<evidence type="ECO:0000256" key="3">
    <source>
        <dbReference type="ARBA" id="ARBA00022723"/>
    </source>
</evidence>
<keyword evidence="5 11" id="KW-0863">Zinc-finger</keyword>
<feature type="domain" description="C2H2-type" evidence="13">
    <location>
        <begin position="508"/>
        <end position="533"/>
    </location>
</feature>
<keyword evidence="4" id="KW-0677">Repeat</keyword>
<dbReference type="InterPro" id="IPR013087">
    <property type="entry name" value="Znf_C2H2_type"/>
</dbReference>
<evidence type="ECO:0000256" key="12">
    <source>
        <dbReference type="SAM" id="MobiDB-lite"/>
    </source>
</evidence>
<evidence type="ECO:0000256" key="1">
    <source>
        <dbReference type="ARBA" id="ARBA00004123"/>
    </source>
</evidence>
<feature type="region of interest" description="Disordered" evidence="12">
    <location>
        <begin position="1266"/>
        <end position="1288"/>
    </location>
</feature>
<feature type="compositionally biased region" description="Basic and acidic residues" evidence="12">
    <location>
        <begin position="605"/>
        <end position="616"/>
    </location>
</feature>
<dbReference type="FunFam" id="3.30.160.60:FF:000019">
    <property type="entry name" value="GLI family zinc finger 3"/>
    <property type="match status" value="1"/>
</dbReference>
<evidence type="ECO:0000313" key="14">
    <source>
        <dbReference type="EMBL" id="KAK2705172.1"/>
    </source>
</evidence>
<dbReference type="SMART" id="SM00355">
    <property type="entry name" value="ZnF_C2H2"/>
    <property type="match status" value="5"/>
</dbReference>
<dbReference type="PANTHER" id="PTHR45718">
    <property type="entry name" value="TRANSCRIPTIONAL ACTIVATOR CUBITUS INTERRUPTUS"/>
    <property type="match status" value="1"/>
</dbReference>
<comment type="caution">
    <text evidence="14">The sequence shown here is derived from an EMBL/GenBank/DDBJ whole genome shotgun (WGS) entry which is preliminary data.</text>
</comment>
<keyword evidence="10" id="KW-0539">Nucleus</keyword>
<dbReference type="FunFam" id="3.30.160.60:FF:000031">
    <property type="entry name" value="GLI family zinc finger 3"/>
    <property type="match status" value="1"/>
</dbReference>
<feature type="domain" description="C2H2-type" evidence="13">
    <location>
        <begin position="447"/>
        <end position="476"/>
    </location>
</feature>
<dbReference type="GO" id="GO:0000981">
    <property type="term" value="F:DNA-binding transcription factor activity, RNA polymerase II-specific"/>
    <property type="evidence" value="ECO:0007669"/>
    <property type="project" value="TreeGrafter"/>
</dbReference>
<feature type="domain" description="C2H2-type" evidence="13">
    <location>
        <begin position="477"/>
        <end position="507"/>
    </location>
</feature>
<accession>A0AA88HH52</accession>
<organism evidence="14 15">
    <name type="scientific">Artemia franciscana</name>
    <name type="common">Brine shrimp</name>
    <name type="synonym">Artemia sanfranciscana</name>
    <dbReference type="NCBI Taxonomy" id="6661"/>
    <lineage>
        <taxon>Eukaryota</taxon>
        <taxon>Metazoa</taxon>
        <taxon>Ecdysozoa</taxon>
        <taxon>Arthropoda</taxon>
        <taxon>Crustacea</taxon>
        <taxon>Branchiopoda</taxon>
        <taxon>Anostraca</taxon>
        <taxon>Artemiidae</taxon>
        <taxon>Artemia</taxon>
    </lineage>
</organism>
<evidence type="ECO:0000259" key="13">
    <source>
        <dbReference type="PROSITE" id="PS50157"/>
    </source>
</evidence>
<keyword evidence="8" id="KW-0238">DNA-binding</keyword>
<dbReference type="Proteomes" id="UP001187531">
    <property type="component" value="Unassembled WGS sequence"/>
</dbReference>
<dbReference type="FunFam" id="3.30.160.60:FF:000048">
    <property type="entry name" value="GLI family zinc finger 3"/>
    <property type="match status" value="1"/>
</dbReference>
<feature type="region of interest" description="Disordered" evidence="12">
    <location>
        <begin position="13"/>
        <end position="43"/>
    </location>
</feature>
<keyword evidence="15" id="KW-1185">Reference proteome</keyword>
<comment type="similarity">
    <text evidence="2">Belongs to the GLI C2H2-type zinc-finger protein family.</text>
</comment>
<reference evidence="14" key="1">
    <citation type="submission" date="2023-07" db="EMBL/GenBank/DDBJ databases">
        <title>Chromosome-level genome assembly of Artemia franciscana.</title>
        <authorList>
            <person name="Jo E."/>
        </authorList>
    </citation>
    <scope>NUCLEOTIDE SEQUENCE</scope>
    <source>
        <tissue evidence="14">Whole body</tissue>
    </source>
</reference>
<feature type="region of interest" description="Disordered" evidence="12">
    <location>
        <begin position="1207"/>
        <end position="1245"/>
    </location>
</feature>
<evidence type="ECO:0000256" key="5">
    <source>
        <dbReference type="ARBA" id="ARBA00022771"/>
    </source>
</evidence>
<evidence type="ECO:0000256" key="2">
    <source>
        <dbReference type="ARBA" id="ARBA00010831"/>
    </source>
</evidence>
<dbReference type="SUPFAM" id="SSF57667">
    <property type="entry name" value="beta-beta-alpha zinc fingers"/>
    <property type="match status" value="3"/>
</dbReference>
<dbReference type="FunFam" id="3.30.160.60:FF:000036">
    <property type="entry name" value="GLI family zinc finger 3"/>
    <property type="match status" value="1"/>
</dbReference>
<evidence type="ECO:0000256" key="4">
    <source>
        <dbReference type="ARBA" id="ARBA00022737"/>
    </source>
</evidence>
<dbReference type="GO" id="GO:0000122">
    <property type="term" value="P:negative regulation of transcription by RNA polymerase II"/>
    <property type="evidence" value="ECO:0007669"/>
    <property type="project" value="UniProtKB-ARBA"/>
</dbReference>
<dbReference type="GO" id="GO:0140297">
    <property type="term" value="F:DNA-binding transcription factor binding"/>
    <property type="evidence" value="ECO:0007669"/>
    <property type="project" value="UniProtKB-ARBA"/>
</dbReference>
<evidence type="ECO:0000256" key="8">
    <source>
        <dbReference type="ARBA" id="ARBA00023125"/>
    </source>
</evidence>
<gene>
    <name evidence="14" type="ORF">QYM36_017277</name>
</gene>
<dbReference type="PROSITE" id="PS00028">
    <property type="entry name" value="ZINC_FINGER_C2H2_1"/>
    <property type="match status" value="4"/>
</dbReference>
<dbReference type="GO" id="GO:0000978">
    <property type="term" value="F:RNA polymerase II cis-regulatory region sequence-specific DNA binding"/>
    <property type="evidence" value="ECO:0007669"/>
    <property type="project" value="TreeGrafter"/>
</dbReference>
<dbReference type="Pfam" id="PF00096">
    <property type="entry name" value="zf-C2H2"/>
    <property type="match status" value="1"/>
</dbReference>
<feature type="compositionally biased region" description="Polar residues" evidence="12">
    <location>
        <begin position="1207"/>
        <end position="1217"/>
    </location>
</feature>
<feature type="compositionally biased region" description="Low complexity" evidence="12">
    <location>
        <begin position="791"/>
        <end position="800"/>
    </location>
</feature>
<feature type="region of interest" description="Disordered" evidence="12">
    <location>
        <begin position="704"/>
        <end position="744"/>
    </location>
</feature>
<evidence type="ECO:0000256" key="7">
    <source>
        <dbReference type="ARBA" id="ARBA00023015"/>
    </source>
</evidence>
<feature type="domain" description="C2H2-type" evidence="13">
    <location>
        <begin position="419"/>
        <end position="446"/>
    </location>
</feature>
<proteinExistence type="inferred from homology"/>
<dbReference type="Gene3D" id="3.30.160.60">
    <property type="entry name" value="Classic Zinc Finger"/>
    <property type="match status" value="5"/>
</dbReference>
<sequence>MDLKENLKNVDYGNQLGDGLGPPAPGGHPLHTVPTAFSNYGSNSPQIGLDQRTVWDTSRFGHPFQHANQGLGGGSPTLSELTLLAAARHSASASQAVSQSPQMHPELHPAYRINPYVEHLYGSLHTSPVASLRGLSPALDPRTAGLALHADYAMQALGQRALTDLHASSSLFGSLEVPFLDGSRLASPRPAQIRQSRKRALSNSPYSDSLDLGSMIRFSPNSLVSFMNGSRSSSTSGSYGHLSAGALSPALGVPPLPPTHLQQLQAHLMRSGSLGNIGTPSSPYLPPYLHPQSTLAMQHQQNLFQLGGMHQHCLTNLGGIKQETEPLPKESPNPVSSTVDEERNRTFKVKREATSTTTGCGEGDDEGVDGGGDEPGDFVETHCHWRDCSIEFSCQDELVKHINNDHIHANKKSFVCRWRDCTREEKPFKAQYMLVVHMRRHTGEKPHRCTFEGCAKAYSRLENLKTHLRSHTGEKPYMCEYPGCSKAFSNASDRAKHQNRTHSNEKPYVCKAPGCTKRYTDPSSLRKHVKTVHGADFYANKKHKGCDNNGPGPSPGSFGGSGGSPRSEDGALKSTPSPSIKSEDPNSPGHYGSPATDASMTPGRGHRDGGGSHEEPISDNIVSTTTAIGGTTEEVWEAEESSDIEVPESVMAVATGGRGQAAIERNNQRNRMRSRMQAKGIPNMPHSPLNGQRRGGIGELNQRINDLRMGGGGGMTSISSNPGRRPQSQHIMPTPDRRDSSTTISSYYGSMKSGASPMPFSRRTSDVSQMSAISGRNAMMASPFDPISPGSSRRSSSTSTFQGGYSLHPTTAAQMQMPMRNVINPEPNAAENLVAQTQNMSLQGGAGYPNAWQSNETYHTRNEFSQRCFNSMQQQQTRRASDPIRSGDRNAPIPFQNSGFLPSLQRYHSYNNVNNNIPRAHSGPMAGMQGQQMNSRDGCINYSIQPANSPRPMSAMVCSPRPETAPPMTQLHTAGYNHAPSHPMNQISSPTSAYNYPTPSPAPGMVPPSPVPAPSYNMTYQQPCTMQMNSMQNQQMMNMSNRQVPIMSHHQPMPAPQVPQAPVPQPPMNLPMQVMQSHQSNVNLPVNSHHMPGQSTSLPMEQQIHPDPQMPLPNQQMTSNTPVSLNNQFQQPVQCQPYQTGFQQNETSYQSNYKPQQPFNYCQTYGNTYSNGNEQKPCNNCHNCAQNQAWTQNQFFTNEGYSPTTGYHAYSNQLNTNPGPQGYPSMPSGSQGPYQPPSSDQSVSMQPEAYKRTLAYVQQCQSWKANKDGKQETVTSSSDPNKNPVKSNMVVNDLSSSLNSLAEENKFLQMIQ</sequence>
<dbReference type="Pfam" id="PF23561">
    <property type="entry name" value="zf-C2H2_15"/>
    <property type="match status" value="1"/>
</dbReference>
<dbReference type="InterPro" id="IPR056436">
    <property type="entry name" value="Znf-C2H2_ZIC1-5/GLI1-3-like"/>
</dbReference>
<evidence type="ECO:0000256" key="6">
    <source>
        <dbReference type="ARBA" id="ARBA00022833"/>
    </source>
</evidence>
<evidence type="ECO:0000256" key="9">
    <source>
        <dbReference type="ARBA" id="ARBA00023163"/>
    </source>
</evidence>
<comment type="subcellular location">
    <subcellularLocation>
        <location evidence="1">Nucleus</location>
    </subcellularLocation>
</comment>
<keyword evidence="9" id="KW-0804">Transcription</keyword>
<evidence type="ECO:0000256" key="10">
    <source>
        <dbReference type="ARBA" id="ARBA00023242"/>
    </source>
</evidence>
<keyword evidence="6" id="KW-0862">Zinc</keyword>
<name>A0AA88HH52_ARTSF</name>
<dbReference type="InterPro" id="IPR043359">
    <property type="entry name" value="GLI-like"/>
</dbReference>
<dbReference type="FunFam" id="3.30.160.60:FF:000068">
    <property type="entry name" value="GLI family zinc finger 3"/>
    <property type="match status" value="1"/>
</dbReference>
<feature type="region of interest" description="Disordered" evidence="12">
    <location>
        <begin position="322"/>
        <end position="345"/>
    </location>
</feature>
<keyword evidence="7" id="KW-0805">Transcription regulation</keyword>
<protein>
    <recommendedName>
        <fullName evidence="13">C2H2-type domain-containing protein</fullName>
    </recommendedName>
</protein>
<feature type="domain" description="C2H2-type" evidence="13">
    <location>
        <begin position="381"/>
        <end position="413"/>
    </location>
</feature>
<dbReference type="GO" id="GO:0005634">
    <property type="term" value="C:nucleus"/>
    <property type="evidence" value="ECO:0007669"/>
    <property type="project" value="UniProtKB-SubCell"/>
</dbReference>
<feature type="compositionally biased region" description="Low complexity" evidence="12">
    <location>
        <begin position="1218"/>
        <end position="1242"/>
    </location>
</feature>
<feature type="compositionally biased region" description="Polar residues" evidence="12">
    <location>
        <begin position="716"/>
        <end position="731"/>
    </location>
</feature>
<keyword evidence="3" id="KW-0479">Metal-binding</keyword>